<organism evidence="2 3">
    <name type="scientific">Flavobacterium cellulosilyticum</name>
    <dbReference type="NCBI Taxonomy" id="2541731"/>
    <lineage>
        <taxon>Bacteria</taxon>
        <taxon>Pseudomonadati</taxon>
        <taxon>Bacteroidota</taxon>
        <taxon>Flavobacteriia</taxon>
        <taxon>Flavobacteriales</taxon>
        <taxon>Flavobacteriaceae</taxon>
        <taxon>Flavobacterium</taxon>
    </lineage>
</organism>
<protein>
    <submittedName>
        <fullName evidence="2">Uncharacterized protein</fullName>
    </submittedName>
</protein>
<keyword evidence="1" id="KW-0472">Membrane</keyword>
<gene>
    <name evidence="2" type="ORF">E0F76_16865</name>
</gene>
<proteinExistence type="predicted"/>
<evidence type="ECO:0000256" key="1">
    <source>
        <dbReference type="SAM" id="Phobius"/>
    </source>
</evidence>
<dbReference type="AlphaFoldDB" id="A0A4R5CAZ4"/>
<keyword evidence="1" id="KW-1133">Transmembrane helix</keyword>
<dbReference type="Proteomes" id="UP000295479">
    <property type="component" value="Unassembled WGS sequence"/>
</dbReference>
<dbReference type="EMBL" id="SMFK01000017">
    <property type="protein sequence ID" value="TDD94274.1"/>
    <property type="molecule type" value="Genomic_DNA"/>
</dbReference>
<reference evidence="2 3" key="1">
    <citation type="submission" date="2019-03" db="EMBL/GenBank/DDBJ databases">
        <title>Flavobacterium AR-3-4 sp. nov. isolated from arctic soil.</title>
        <authorList>
            <person name="Chaudhary D.K."/>
        </authorList>
    </citation>
    <scope>NUCLEOTIDE SEQUENCE [LARGE SCALE GENOMIC DNA]</scope>
    <source>
        <strain evidence="2 3">AR-3-4</strain>
    </source>
</reference>
<keyword evidence="3" id="KW-1185">Reference proteome</keyword>
<sequence length="102" mass="11148">MQNAVRSLPTSYPQLYAVPALFFILILCFGCPRKLPIGMGTKSGDFAQHSFAQQSASFKNVFFLLNTSDSWASETVLMAFTPSTSVSKEYCIVLIFPSGSGH</sequence>
<name>A0A4R5CAZ4_9FLAO</name>
<accession>A0A4R5CAZ4</accession>
<keyword evidence="1" id="KW-0812">Transmembrane</keyword>
<comment type="caution">
    <text evidence="2">The sequence shown here is derived from an EMBL/GenBank/DDBJ whole genome shotgun (WGS) entry which is preliminary data.</text>
</comment>
<feature type="transmembrane region" description="Helical" evidence="1">
    <location>
        <begin position="12"/>
        <end position="32"/>
    </location>
</feature>
<evidence type="ECO:0000313" key="3">
    <source>
        <dbReference type="Proteomes" id="UP000295479"/>
    </source>
</evidence>
<dbReference type="RefSeq" id="WP_132008906.1">
    <property type="nucleotide sequence ID" value="NZ_SMFK01000017.1"/>
</dbReference>
<evidence type="ECO:0000313" key="2">
    <source>
        <dbReference type="EMBL" id="TDD94274.1"/>
    </source>
</evidence>